<reference evidence="1" key="2">
    <citation type="submission" date="2011-11" db="EMBL/GenBank/DDBJ databases">
        <authorList>
            <person name="Barker E."/>
        </authorList>
    </citation>
    <scope>NUCLEOTIDE SEQUENCE</scope>
    <source>
        <strain evidence="1">Birmingham 1</strain>
    </source>
</reference>
<name>G8C413_9MOLU</name>
<sequence length="379" mass="45043">MLNSEKKSESLQIDIDPVEFDWISYFQVYSFLLSKKSLILFPYLYSQNRVNSLNPSSKYSFENLLKSQKLTYQEFRESIQELEKHKLISIFSGKKNLDEHLILKLHSPENIRELLSKKKILENLIPEFKLTELIYSIGRTKEYDELTFSKELSQKVNNLSNLNSKDKKLYWSFYDELYKSFGKEFELSHKIVEILEKYWENQKLSSSRIIELSRSSMKTNEKGEYYLSIVELTNLINEELKVVSSEFQIEEYHQFWKKLHISRDKKELKRQFNKLFSNCSAVSFYLKLTRKKQAPTTLESWITECIQKNIDQSIINGILSFVFSLLKKIPVNYLKKMSETILNDGINTTNQFLSHLKEVLKYEIQNKNRMGVIIEELNK</sequence>
<dbReference type="EMBL" id="HE613254">
    <property type="protein sequence ID" value="CCE67061.1"/>
    <property type="molecule type" value="Genomic_DNA"/>
</dbReference>
<organism evidence="1">
    <name type="scientific">Candidatus Mycoplasma haematominutum 'Birmingham 1'</name>
    <dbReference type="NCBI Taxonomy" id="1116213"/>
    <lineage>
        <taxon>Bacteria</taxon>
        <taxon>Bacillati</taxon>
        <taxon>Mycoplasmatota</taxon>
        <taxon>Mollicutes</taxon>
        <taxon>Mycoplasmataceae</taxon>
        <taxon>Mycoplasma</taxon>
    </lineage>
</organism>
<accession>G8C413</accession>
<dbReference type="RefSeq" id="WP_015511926.1">
    <property type="nucleotide sequence ID" value="NC_021007.1"/>
</dbReference>
<dbReference type="AlphaFoldDB" id="G8C413"/>
<dbReference type="KEGG" id="mhb:MHM_05430"/>
<gene>
    <name evidence="1" type="ORF">MHM_05430</name>
</gene>
<dbReference type="PATRIC" id="fig|1116213.3.peg.593"/>
<reference evidence="1" key="1">
    <citation type="submission" date="2011-11" db="EMBL/GenBank/DDBJ databases">
        <title>Complete genome sequence of Candidatus Mycoplasma haemominutum.</title>
        <authorList>
            <person name="Barker E.N."/>
            <person name="Darby A.C."/>
            <person name="Helps C.R."/>
            <person name="Peters I.R."/>
            <person name="Hughes M.A."/>
            <person name="Radford A.D."/>
            <person name="Novacco M."/>
            <person name="Boretti F."/>
            <person name="Hofmann-Lehmann R."/>
            <person name="Tasker S."/>
        </authorList>
    </citation>
    <scope>NUCLEOTIDE SEQUENCE</scope>
    <source>
        <strain evidence="1">Birmingham 1</strain>
    </source>
</reference>
<evidence type="ECO:0000313" key="1">
    <source>
        <dbReference type="EMBL" id="CCE67061.1"/>
    </source>
</evidence>
<protein>
    <submittedName>
        <fullName evidence="1">Uncharacterized protein</fullName>
    </submittedName>
</protein>
<dbReference type="OrthoDB" id="394420at2"/>
<dbReference type="HOGENOM" id="CLU_729217_0_0_14"/>
<proteinExistence type="predicted"/>